<gene>
    <name evidence="2" type="ORF">POM88_000213</name>
</gene>
<dbReference type="EMBL" id="JAUIZM010000001">
    <property type="protein sequence ID" value="KAK1400608.1"/>
    <property type="molecule type" value="Genomic_DNA"/>
</dbReference>
<feature type="compositionally biased region" description="Polar residues" evidence="1">
    <location>
        <begin position="10"/>
        <end position="19"/>
    </location>
</feature>
<dbReference type="AlphaFoldDB" id="A0AAD8NAN6"/>
<accession>A0AAD8NAN6</accession>
<comment type="caution">
    <text evidence="2">The sequence shown here is derived from an EMBL/GenBank/DDBJ whole genome shotgun (WGS) entry which is preliminary data.</text>
</comment>
<reference evidence="2" key="2">
    <citation type="submission" date="2023-05" db="EMBL/GenBank/DDBJ databases">
        <authorList>
            <person name="Schelkunov M.I."/>
        </authorList>
    </citation>
    <scope>NUCLEOTIDE SEQUENCE</scope>
    <source>
        <strain evidence="2">Hsosn_3</strain>
        <tissue evidence="2">Leaf</tissue>
    </source>
</reference>
<sequence>MSGSAAAKLLQSSGLSFSSPAPKEHIGDGKGTGSNSEDDEDGCSTKSCPNSLVPVQNNNLHWNSNVRSSNKGCRGKAFLSWNQNIRFVRYCEEETNLKIKETATFRQFHLKENYNGR</sequence>
<protein>
    <submittedName>
        <fullName evidence="2">Uncharacterized protein</fullName>
    </submittedName>
</protein>
<feature type="compositionally biased region" description="Polar residues" evidence="1">
    <location>
        <begin position="44"/>
        <end position="54"/>
    </location>
</feature>
<reference evidence="2" key="1">
    <citation type="submission" date="2023-02" db="EMBL/GenBank/DDBJ databases">
        <title>Genome of toxic invasive species Heracleum sosnowskyi carries increased number of genes despite the absence of recent whole-genome duplications.</title>
        <authorList>
            <person name="Schelkunov M."/>
            <person name="Shtratnikova V."/>
            <person name="Makarenko M."/>
            <person name="Klepikova A."/>
            <person name="Omelchenko D."/>
            <person name="Novikova G."/>
            <person name="Obukhova E."/>
            <person name="Bogdanov V."/>
            <person name="Penin A."/>
            <person name="Logacheva M."/>
        </authorList>
    </citation>
    <scope>NUCLEOTIDE SEQUENCE</scope>
    <source>
        <strain evidence="2">Hsosn_3</strain>
        <tissue evidence="2">Leaf</tissue>
    </source>
</reference>
<organism evidence="2 3">
    <name type="scientific">Heracleum sosnowskyi</name>
    <dbReference type="NCBI Taxonomy" id="360622"/>
    <lineage>
        <taxon>Eukaryota</taxon>
        <taxon>Viridiplantae</taxon>
        <taxon>Streptophyta</taxon>
        <taxon>Embryophyta</taxon>
        <taxon>Tracheophyta</taxon>
        <taxon>Spermatophyta</taxon>
        <taxon>Magnoliopsida</taxon>
        <taxon>eudicotyledons</taxon>
        <taxon>Gunneridae</taxon>
        <taxon>Pentapetalae</taxon>
        <taxon>asterids</taxon>
        <taxon>campanulids</taxon>
        <taxon>Apiales</taxon>
        <taxon>Apiaceae</taxon>
        <taxon>Apioideae</taxon>
        <taxon>apioid superclade</taxon>
        <taxon>Tordylieae</taxon>
        <taxon>Tordyliinae</taxon>
        <taxon>Heracleum</taxon>
    </lineage>
</organism>
<keyword evidence="3" id="KW-1185">Reference proteome</keyword>
<proteinExistence type="predicted"/>
<feature type="region of interest" description="Disordered" evidence="1">
    <location>
        <begin position="1"/>
        <end position="54"/>
    </location>
</feature>
<evidence type="ECO:0000313" key="3">
    <source>
        <dbReference type="Proteomes" id="UP001237642"/>
    </source>
</evidence>
<name>A0AAD8NAN6_9APIA</name>
<evidence type="ECO:0000256" key="1">
    <source>
        <dbReference type="SAM" id="MobiDB-lite"/>
    </source>
</evidence>
<dbReference type="Proteomes" id="UP001237642">
    <property type="component" value="Unassembled WGS sequence"/>
</dbReference>
<evidence type="ECO:0000313" key="2">
    <source>
        <dbReference type="EMBL" id="KAK1400608.1"/>
    </source>
</evidence>